<dbReference type="NCBIfam" id="TIGR02110">
    <property type="entry name" value="PQQ_syn_pqqF"/>
    <property type="match status" value="1"/>
</dbReference>
<dbReference type="Gene3D" id="3.30.830.10">
    <property type="entry name" value="Metalloenzyme, LuxS/M16 peptidase-like"/>
    <property type="match status" value="3"/>
</dbReference>
<dbReference type="SUPFAM" id="SSF63411">
    <property type="entry name" value="LuxS/MPP-like metallohydrolase"/>
    <property type="match status" value="3"/>
</dbReference>
<keyword evidence="7" id="KW-0378">Hydrolase</keyword>
<dbReference type="Pfam" id="PF22455">
    <property type="entry name" value="PqqF_C_3"/>
    <property type="match status" value="1"/>
</dbReference>
<evidence type="ECO:0000256" key="9">
    <source>
        <dbReference type="ARBA" id="ARBA00022905"/>
    </source>
</evidence>
<comment type="pathway">
    <text evidence="2">Cofactor biosynthesis; pyrroloquinoline quinone biosynthesis.</text>
</comment>
<dbReference type="InterPro" id="IPR011249">
    <property type="entry name" value="Metalloenz_LuxS/M16"/>
</dbReference>
<dbReference type="InterPro" id="IPR011765">
    <property type="entry name" value="Pept_M16_N"/>
</dbReference>
<evidence type="ECO:0000256" key="12">
    <source>
        <dbReference type="ARBA" id="ARBA00030977"/>
    </source>
</evidence>
<dbReference type="Pfam" id="PF00675">
    <property type="entry name" value="Peptidase_M16"/>
    <property type="match status" value="1"/>
</dbReference>
<evidence type="ECO:0000256" key="2">
    <source>
        <dbReference type="ARBA" id="ARBA00004886"/>
    </source>
</evidence>
<keyword evidence="10" id="KW-0482">Metalloprotease</keyword>
<protein>
    <recommendedName>
        <fullName evidence="4">Coenzyme PQQ synthesis protein F</fullName>
    </recommendedName>
    <alternativeName>
        <fullName evidence="12">Pyrroloquinoline quinone biosynthesis protein F</fullName>
    </alternativeName>
</protein>
<keyword evidence="9" id="KW-0884">PQQ biosynthesis</keyword>
<sequence length="838" mass="91934">MTPDSVPPAVLPQWHVLPNGLRLGFIQLPAGNQAAALVRVNAGAHDAPGEYPGLAHFLEHLLFLGSLAYAPTQSLMPFVQGCAGQLNASTRERHTDFFFQVPGAAFGEALKRLLDMLARPLLDPAAQLREREVLQAEFLARGRDRETLCDAAIGTALSCAHPFSAFHAGNRETLPVEAPEFQKALTGYHQRFYRTGQMELLVAASGSLEQVLELLQSDECQLSVAPNVARPIQPLHADDGATLRLSVDGARPYLDIAFALDGLPNEACVALDVLGSCLSSQADGSLFQALSDAHWCDAVSLRVPYWHDGQGVAVFEVQLTERGMAERAQIVAALRDWLHFMCTQAAWSELWDEYVQIRRRGRMGKEPLALLRYWIDPAAWTPSIDANRVQQALEMLGAQLHASKPIVLTVDAVSAVRSKRIEPVKAGFTLDLVAEQLPPSARTGWQWRLPERNRWLSERMQPGVAPLQMPTLRWLEQADAAGQGALYLRWRFAAGQPPTGLWHTLHAALRRHTLAAAQAGVELRFDDHGRNWCLTLFGYAEALPLILRDLVDLIKAPPPAACEEGRRLCNEAATSSADEMLIRQMLRRLPLVLAGAARDGDASLEQCALDQAWQQSHWDALAVGLPRHLSGPLQTVLARLPGLAVPGAEPHHESKPRYCWSRFGESGVETALVLFCPLPVRTAIIEASWRRLARLMEGAFFRRLRSELQLGYAVFCGYRQFGECPGIVFAVQSPSASAGEILDHIETFLDGFAGTLVEVAAADTEIGNHDGDLRRRGESLWQAHLAGFDGDHPEAVAAASANLDARAIRTQLQALRDAEGGWHVVANAEAPDSRWHSC</sequence>
<dbReference type="RefSeq" id="WP_003300033.1">
    <property type="nucleotide sequence ID" value="NZ_JXXD01000151.1"/>
</dbReference>
<dbReference type="InterPro" id="IPR001431">
    <property type="entry name" value="Pept_M16_Zn_BS"/>
</dbReference>
<dbReference type="InterPro" id="IPR050626">
    <property type="entry name" value="Peptidase_M16"/>
</dbReference>
<dbReference type="GO" id="GO:0006508">
    <property type="term" value="P:proteolysis"/>
    <property type="evidence" value="ECO:0007669"/>
    <property type="project" value="UniProtKB-KW"/>
</dbReference>
<name>A0A0D7E5G1_STUST</name>
<evidence type="ECO:0000256" key="7">
    <source>
        <dbReference type="ARBA" id="ARBA00022801"/>
    </source>
</evidence>
<evidence type="ECO:0000256" key="8">
    <source>
        <dbReference type="ARBA" id="ARBA00022833"/>
    </source>
</evidence>
<dbReference type="InterPro" id="IPR011844">
    <property type="entry name" value="PQQ_synth_PqqF"/>
</dbReference>
<dbReference type="EMBL" id="JXXD01000151">
    <property type="protein sequence ID" value="KIZ34812.1"/>
    <property type="molecule type" value="Genomic_DNA"/>
</dbReference>
<gene>
    <name evidence="18" type="ORF">LO50_15955</name>
</gene>
<evidence type="ECO:0000259" key="17">
    <source>
        <dbReference type="Pfam" id="PF22456"/>
    </source>
</evidence>
<evidence type="ECO:0000313" key="18">
    <source>
        <dbReference type="EMBL" id="KIZ34812.1"/>
    </source>
</evidence>
<comment type="similarity">
    <text evidence="3 13">Belongs to the peptidase M16 family.</text>
</comment>
<dbReference type="PANTHER" id="PTHR43690">
    <property type="entry name" value="NARDILYSIN"/>
    <property type="match status" value="1"/>
</dbReference>
<dbReference type="Pfam" id="PF05193">
    <property type="entry name" value="Peptidase_M16_C"/>
    <property type="match status" value="1"/>
</dbReference>
<feature type="domain" description="Peptidase M16 C-terminal" evidence="15">
    <location>
        <begin position="184"/>
        <end position="340"/>
    </location>
</feature>
<evidence type="ECO:0000259" key="14">
    <source>
        <dbReference type="Pfam" id="PF00675"/>
    </source>
</evidence>
<comment type="function">
    <text evidence="11">Required for coenzyme pyrroloquinoline quinone (PQQ) biosynthesis. It is thought that this protein is a protease that cleaves peptides bond in a small peptide (gene pqqA), providing the glutamate and tyrosine residues which are necessary for the synthesis of PQQ.</text>
</comment>
<dbReference type="GO" id="GO:0004222">
    <property type="term" value="F:metalloendopeptidase activity"/>
    <property type="evidence" value="ECO:0007669"/>
    <property type="project" value="InterPro"/>
</dbReference>
<dbReference type="InterPro" id="IPR054734">
    <property type="entry name" value="PqqF-like_C_4"/>
</dbReference>
<dbReference type="PATRIC" id="fig|316.110.peg.1115"/>
<comment type="cofactor">
    <cofactor evidence="1">
        <name>Zn(2+)</name>
        <dbReference type="ChEBI" id="CHEBI:29105"/>
    </cofactor>
</comment>
<dbReference type="Proteomes" id="UP000032439">
    <property type="component" value="Unassembled WGS sequence"/>
</dbReference>
<dbReference type="GO" id="GO:0008270">
    <property type="term" value="F:zinc ion binding"/>
    <property type="evidence" value="ECO:0007669"/>
    <property type="project" value="InterPro"/>
</dbReference>
<dbReference type="GO" id="GO:0018189">
    <property type="term" value="P:pyrroloquinoline quinone biosynthetic process"/>
    <property type="evidence" value="ECO:0007669"/>
    <property type="project" value="UniProtKB-UniPathway"/>
</dbReference>
<dbReference type="AlphaFoldDB" id="A0A0D7E5G1"/>
<proteinExistence type="inferred from homology"/>
<accession>A0A0D7E5G1</accession>
<feature type="domain" description="Peptidase M16 N-terminal" evidence="14">
    <location>
        <begin position="29"/>
        <end position="138"/>
    </location>
</feature>
<evidence type="ECO:0000256" key="1">
    <source>
        <dbReference type="ARBA" id="ARBA00001947"/>
    </source>
</evidence>
<organism evidence="18 19">
    <name type="scientific">Stutzerimonas stutzeri</name>
    <name type="common">Pseudomonas stutzeri</name>
    <dbReference type="NCBI Taxonomy" id="316"/>
    <lineage>
        <taxon>Bacteria</taxon>
        <taxon>Pseudomonadati</taxon>
        <taxon>Pseudomonadota</taxon>
        <taxon>Gammaproteobacteria</taxon>
        <taxon>Pseudomonadales</taxon>
        <taxon>Pseudomonadaceae</taxon>
        <taxon>Stutzerimonas</taxon>
    </lineage>
</organism>
<evidence type="ECO:0000256" key="3">
    <source>
        <dbReference type="ARBA" id="ARBA00007261"/>
    </source>
</evidence>
<dbReference type="Pfam" id="PF22456">
    <property type="entry name" value="PqqF-like_C_4"/>
    <property type="match status" value="1"/>
</dbReference>
<dbReference type="InterPro" id="IPR007863">
    <property type="entry name" value="Peptidase_M16_C"/>
</dbReference>
<feature type="domain" description="Coenzyme PQQ synthesis protein F-like C-terminal lobe" evidence="17">
    <location>
        <begin position="692"/>
        <end position="764"/>
    </location>
</feature>
<evidence type="ECO:0000256" key="10">
    <source>
        <dbReference type="ARBA" id="ARBA00023049"/>
    </source>
</evidence>
<dbReference type="PROSITE" id="PS00143">
    <property type="entry name" value="INSULINASE"/>
    <property type="match status" value="1"/>
</dbReference>
<evidence type="ECO:0000256" key="5">
    <source>
        <dbReference type="ARBA" id="ARBA00022670"/>
    </source>
</evidence>
<evidence type="ECO:0000256" key="6">
    <source>
        <dbReference type="ARBA" id="ARBA00022723"/>
    </source>
</evidence>
<comment type="caution">
    <text evidence="18">The sequence shown here is derived from an EMBL/GenBank/DDBJ whole genome shotgun (WGS) entry which is preliminary data.</text>
</comment>
<evidence type="ECO:0000259" key="15">
    <source>
        <dbReference type="Pfam" id="PF05193"/>
    </source>
</evidence>
<keyword evidence="8" id="KW-0862">Zinc</keyword>
<dbReference type="GO" id="GO:0005737">
    <property type="term" value="C:cytoplasm"/>
    <property type="evidence" value="ECO:0007669"/>
    <property type="project" value="UniProtKB-ARBA"/>
</dbReference>
<evidence type="ECO:0000256" key="13">
    <source>
        <dbReference type="RuleBase" id="RU004447"/>
    </source>
</evidence>
<dbReference type="UniPathway" id="UPA00539"/>
<feature type="domain" description="Coenzyme PQQ synthesis protein F C-terminal lobe" evidence="16">
    <location>
        <begin position="483"/>
        <end position="622"/>
    </location>
</feature>
<dbReference type="PANTHER" id="PTHR43690:SF18">
    <property type="entry name" value="INSULIN-DEGRADING ENZYME-RELATED"/>
    <property type="match status" value="1"/>
</dbReference>
<keyword evidence="6" id="KW-0479">Metal-binding</keyword>
<dbReference type="InterPro" id="IPR054733">
    <property type="entry name" value="PqqF_C_3"/>
</dbReference>
<evidence type="ECO:0000313" key="19">
    <source>
        <dbReference type="Proteomes" id="UP000032439"/>
    </source>
</evidence>
<keyword evidence="5" id="KW-0645">Protease</keyword>
<reference evidence="18 19" key="1">
    <citation type="submission" date="2014-11" db="EMBL/GenBank/DDBJ databases">
        <title>Genomics and ecophysiology of heterotrophic nitrogen fixing bacteria isolated from estuarine surface water.</title>
        <authorList>
            <person name="Bentzon-Tilia M."/>
            <person name="Severin I."/>
            <person name="Hansen L.H."/>
            <person name="Riemann L."/>
        </authorList>
    </citation>
    <scope>NUCLEOTIDE SEQUENCE [LARGE SCALE GENOMIC DNA]</scope>
    <source>
        <strain evidence="18 19">BAL361</strain>
    </source>
</reference>
<evidence type="ECO:0000259" key="16">
    <source>
        <dbReference type="Pfam" id="PF22455"/>
    </source>
</evidence>
<evidence type="ECO:0000256" key="11">
    <source>
        <dbReference type="ARBA" id="ARBA00024932"/>
    </source>
</evidence>
<evidence type="ECO:0000256" key="4">
    <source>
        <dbReference type="ARBA" id="ARBA00015088"/>
    </source>
</evidence>